<evidence type="ECO:0000256" key="2">
    <source>
        <dbReference type="ARBA" id="ARBA00022980"/>
    </source>
</evidence>
<dbReference type="InterPro" id="IPR001684">
    <property type="entry name" value="Ribosomal_bL27"/>
</dbReference>
<evidence type="ECO:0000256" key="5">
    <source>
        <dbReference type="ARBA" id="ARBA00035477"/>
    </source>
</evidence>
<evidence type="ECO:0000256" key="3">
    <source>
        <dbReference type="ARBA" id="ARBA00023274"/>
    </source>
</evidence>
<name>A0A2M6R9E5_9BACT</name>
<dbReference type="Gene3D" id="2.40.50.100">
    <property type="match status" value="1"/>
</dbReference>
<dbReference type="EMBL" id="PEZX01000014">
    <property type="protein sequence ID" value="PIS07143.1"/>
    <property type="molecule type" value="Genomic_DNA"/>
</dbReference>
<dbReference type="NCBIfam" id="TIGR00062">
    <property type="entry name" value="L27"/>
    <property type="match status" value="1"/>
</dbReference>
<evidence type="ECO:0000313" key="7">
    <source>
        <dbReference type="Proteomes" id="UP000231162"/>
    </source>
</evidence>
<evidence type="ECO:0000256" key="1">
    <source>
        <dbReference type="ARBA" id="ARBA00010797"/>
    </source>
</evidence>
<keyword evidence="3" id="KW-0687">Ribonucleoprotein</keyword>
<accession>A0A2M6R9E5</accession>
<dbReference type="InterPro" id="IPR018261">
    <property type="entry name" value="Ribosomal_bL27_CS"/>
</dbReference>
<dbReference type="PRINTS" id="PR00063">
    <property type="entry name" value="RIBOSOMALL27"/>
</dbReference>
<dbReference type="GO" id="GO:0022625">
    <property type="term" value="C:cytosolic large ribosomal subunit"/>
    <property type="evidence" value="ECO:0007669"/>
    <property type="project" value="TreeGrafter"/>
</dbReference>
<reference evidence="7" key="1">
    <citation type="submission" date="2017-09" db="EMBL/GenBank/DDBJ databases">
        <title>Depth-based differentiation of microbial function through sediment-hosted aquifers and enrichment of novel symbionts in the deep terrestrial subsurface.</title>
        <authorList>
            <person name="Probst A.J."/>
            <person name="Ladd B."/>
            <person name="Jarett J.K."/>
            <person name="Geller-Mcgrath D.E."/>
            <person name="Sieber C.M.K."/>
            <person name="Emerson J.B."/>
            <person name="Anantharaman K."/>
            <person name="Thomas B.C."/>
            <person name="Malmstrom R."/>
            <person name="Stieglmeier M."/>
            <person name="Klingl A."/>
            <person name="Woyke T."/>
            <person name="Ryan C.M."/>
            <person name="Banfield J.F."/>
        </authorList>
    </citation>
    <scope>NUCLEOTIDE SEQUENCE [LARGE SCALE GENOMIC DNA]</scope>
</reference>
<dbReference type="GO" id="GO:0006412">
    <property type="term" value="P:translation"/>
    <property type="evidence" value="ECO:0007669"/>
    <property type="project" value="InterPro"/>
</dbReference>
<keyword evidence="2 6" id="KW-0689">Ribosomal protein</keyword>
<gene>
    <name evidence="6" type="ORF">COT79_00760</name>
</gene>
<evidence type="ECO:0000313" key="6">
    <source>
        <dbReference type="EMBL" id="PIS07143.1"/>
    </source>
</evidence>
<dbReference type="AlphaFoldDB" id="A0A2M6R9E5"/>
<dbReference type="PANTHER" id="PTHR15893:SF0">
    <property type="entry name" value="LARGE RIBOSOMAL SUBUNIT PROTEIN BL27M"/>
    <property type="match status" value="1"/>
</dbReference>
<proteinExistence type="inferred from homology"/>
<dbReference type="PANTHER" id="PTHR15893">
    <property type="entry name" value="RIBOSOMAL PROTEIN L27"/>
    <property type="match status" value="1"/>
</dbReference>
<dbReference type="FunFam" id="2.40.50.100:FF:000020">
    <property type="entry name" value="50S ribosomal protein L27"/>
    <property type="match status" value="1"/>
</dbReference>
<evidence type="ECO:0000256" key="4">
    <source>
        <dbReference type="ARBA" id="ARBA00035175"/>
    </source>
</evidence>
<dbReference type="GO" id="GO:0003735">
    <property type="term" value="F:structural constituent of ribosome"/>
    <property type="evidence" value="ECO:0007669"/>
    <property type="project" value="InterPro"/>
</dbReference>
<protein>
    <recommendedName>
        <fullName evidence="4">Large ribosomal subunit protein bL27</fullName>
    </recommendedName>
    <alternativeName>
        <fullName evidence="5">50S ribosomal protein L27</fullName>
    </alternativeName>
</protein>
<dbReference type="Pfam" id="PF01016">
    <property type="entry name" value="Ribosomal_L27"/>
    <property type="match status" value="1"/>
</dbReference>
<comment type="caution">
    <text evidence="6">The sequence shown here is derived from an EMBL/GenBank/DDBJ whole genome shotgun (WGS) entry which is preliminary data.</text>
</comment>
<comment type="similarity">
    <text evidence="1">Belongs to the bacterial ribosomal protein bL27 family.</text>
</comment>
<dbReference type="PROSITE" id="PS00831">
    <property type="entry name" value="RIBOSOMAL_L27"/>
    <property type="match status" value="1"/>
</dbReference>
<sequence length="95" mass="10328">MAHTKAKGSTKLGRDSQSKRLGIKRFGGELVSVGQVLIRQRGSKWYAGKGVARGGDDTVFAMQSGAVSFTRKAVRNYNGKKTQKTFIHVISADNK</sequence>
<organism evidence="6 7">
    <name type="scientific">Candidatus Berkelbacteria bacterium CG10_big_fil_rev_8_21_14_0_10_43_14</name>
    <dbReference type="NCBI Taxonomy" id="1974515"/>
    <lineage>
        <taxon>Bacteria</taxon>
        <taxon>Candidatus Berkelbacteria</taxon>
    </lineage>
</organism>
<dbReference type="Proteomes" id="UP000231162">
    <property type="component" value="Unassembled WGS sequence"/>
</dbReference>
<dbReference type="SUPFAM" id="SSF110324">
    <property type="entry name" value="Ribosomal L27 protein-like"/>
    <property type="match status" value="1"/>
</dbReference>